<organism evidence="1 2">
    <name type="scientific">Listeria rocourtiae</name>
    <dbReference type="NCBI Taxonomy" id="647910"/>
    <lineage>
        <taxon>Bacteria</taxon>
        <taxon>Bacillati</taxon>
        <taxon>Bacillota</taxon>
        <taxon>Bacilli</taxon>
        <taxon>Bacillales</taxon>
        <taxon>Listeriaceae</taxon>
        <taxon>Listeria</taxon>
    </lineage>
</organism>
<reference evidence="1 2" key="1">
    <citation type="submission" date="2019-03" db="EMBL/GenBank/DDBJ databases">
        <title>Genomic Encyclopedia of Type Strains, Phase III (KMG-III): the genomes of soil and plant-associated and newly described type strains.</title>
        <authorList>
            <person name="Whitman W."/>
        </authorList>
    </citation>
    <scope>NUCLEOTIDE SEQUENCE [LARGE SCALE GENOMIC DNA]</scope>
    <source>
        <strain evidence="1 2">CECT 7972</strain>
    </source>
</reference>
<sequence>MKQGVHIDNMRYVEDFESGSGGYNTLDFSMMDGSVIIASYSSTDESQHDFDIDFKDWKMIRDAIDNCFKEQLKDEFVKSIF</sequence>
<protein>
    <submittedName>
        <fullName evidence="1">Uncharacterized protein</fullName>
    </submittedName>
</protein>
<dbReference type="AlphaFoldDB" id="A0A4R6ZHH7"/>
<evidence type="ECO:0000313" key="2">
    <source>
        <dbReference type="Proteomes" id="UP000295558"/>
    </source>
</evidence>
<proteinExistence type="predicted"/>
<dbReference type="EMBL" id="SNZK01000011">
    <property type="protein sequence ID" value="TDR51700.1"/>
    <property type="molecule type" value="Genomic_DNA"/>
</dbReference>
<gene>
    <name evidence="1" type="ORF">DFP96_1116</name>
</gene>
<keyword evidence="2" id="KW-1185">Reference proteome</keyword>
<evidence type="ECO:0000313" key="1">
    <source>
        <dbReference type="EMBL" id="TDR51700.1"/>
    </source>
</evidence>
<dbReference type="RefSeq" id="WP_036072011.1">
    <property type="nucleotide sequence ID" value="NZ_SNZK01000011.1"/>
</dbReference>
<name>A0A4R6ZHH7_9LIST</name>
<dbReference type="Proteomes" id="UP000295558">
    <property type="component" value="Unassembled WGS sequence"/>
</dbReference>
<comment type="caution">
    <text evidence="1">The sequence shown here is derived from an EMBL/GenBank/DDBJ whole genome shotgun (WGS) entry which is preliminary data.</text>
</comment>
<dbReference type="STRING" id="1265846.PROCOU_11308"/>
<dbReference type="OrthoDB" id="9887143at2"/>
<accession>A0A4R6ZHH7</accession>